<evidence type="ECO:0000256" key="10">
    <source>
        <dbReference type="ARBA" id="ARBA00023128"/>
    </source>
</evidence>
<dbReference type="NCBIfam" id="TIGR00369">
    <property type="entry name" value="unchar_dom_1"/>
    <property type="match status" value="1"/>
</dbReference>
<feature type="domain" description="Thioesterase" evidence="19">
    <location>
        <begin position="68"/>
        <end position="142"/>
    </location>
</feature>
<evidence type="ECO:0000256" key="4">
    <source>
        <dbReference type="ARBA" id="ARBA00004514"/>
    </source>
</evidence>
<dbReference type="GO" id="GO:0006629">
    <property type="term" value="P:lipid metabolic process"/>
    <property type="evidence" value="ECO:0007669"/>
    <property type="project" value="UniProtKB-KW"/>
</dbReference>
<dbReference type="AlphaFoldDB" id="A0ABD3AEP9"/>
<name>A0ABD3AEP9_9GENT</name>
<comment type="subunit">
    <text evidence="15">Homotetramer. Interacts with PCTP.</text>
</comment>
<proteinExistence type="inferred from homology"/>
<keyword evidence="10" id="KW-0496">Mitochondrion</keyword>
<dbReference type="EMBL" id="JBJUIK010000005">
    <property type="protein sequence ID" value="KAL3528183.1"/>
    <property type="molecule type" value="Genomic_DNA"/>
</dbReference>
<dbReference type="CDD" id="cd03443">
    <property type="entry name" value="PaaI_thioesterase"/>
    <property type="match status" value="1"/>
</dbReference>
<dbReference type="Pfam" id="PF03061">
    <property type="entry name" value="4HBT"/>
    <property type="match status" value="1"/>
</dbReference>
<evidence type="ECO:0000313" key="21">
    <source>
        <dbReference type="Proteomes" id="UP001630127"/>
    </source>
</evidence>
<dbReference type="GO" id="GO:0016788">
    <property type="term" value="F:hydrolase activity, acting on ester bonds"/>
    <property type="evidence" value="ECO:0007669"/>
    <property type="project" value="UniProtKB-ARBA"/>
</dbReference>
<evidence type="ECO:0000313" key="20">
    <source>
        <dbReference type="EMBL" id="KAL3528183.1"/>
    </source>
</evidence>
<accession>A0ABD3AEP9</accession>
<protein>
    <recommendedName>
        <fullName evidence="16">Acyl-coenzyme A thioesterase 13</fullName>
    </recommendedName>
    <alternativeName>
        <fullName evidence="17">Hotdog-fold thioesterase superfamily member 2</fullName>
    </alternativeName>
    <alternativeName>
        <fullName evidence="18">Thioesterase superfamily member 2</fullName>
    </alternativeName>
</protein>
<dbReference type="InterPro" id="IPR029069">
    <property type="entry name" value="HotDog_dom_sf"/>
</dbReference>
<comment type="subcellular location">
    <subcellularLocation>
        <location evidence="3">Cytoplasm</location>
        <location evidence="3">Cytoskeleton</location>
        <location evidence="3">Spindle</location>
    </subcellularLocation>
    <subcellularLocation>
        <location evidence="4">Cytoplasm</location>
        <location evidence="4">Cytosol</location>
    </subcellularLocation>
    <subcellularLocation>
        <location evidence="2">Mitochondrion</location>
    </subcellularLocation>
    <subcellularLocation>
        <location evidence="1">Nucleus</location>
    </subcellularLocation>
</comment>
<evidence type="ECO:0000256" key="5">
    <source>
        <dbReference type="ARBA" id="ARBA00008324"/>
    </source>
</evidence>
<evidence type="ECO:0000256" key="3">
    <source>
        <dbReference type="ARBA" id="ARBA00004186"/>
    </source>
</evidence>
<dbReference type="GO" id="GO:0005829">
    <property type="term" value="C:cytosol"/>
    <property type="evidence" value="ECO:0007669"/>
    <property type="project" value="UniProtKB-SubCell"/>
</dbReference>
<comment type="caution">
    <text evidence="20">The sequence shown here is derived from an EMBL/GenBank/DDBJ whole genome shotgun (WGS) entry which is preliminary data.</text>
</comment>
<keyword evidence="11" id="KW-0206">Cytoskeleton</keyword>
<comment type="catalytic activity">
    <reaction evidence="13">
        <text>a fatty acyl-CoA + H2O = a fatty acid + CoA + H(+)</text>
        <dbReference type="Rhea" id="RHEA:16781"/>
        <dbReference type="ChEBI" id="CHEBI:15377"/>
        <dbReference type="ChEBI" id="CHEBI:15378"/>
        <dbReference type="ChEBI" id="CHEBI:28868"/>
        <dbReference type="ChEBI" id="CHEBI:57287"/>
        <dbReference type="ChEBI" id="CHEBI:77636"/>
    </reaction>
    <physiologicalReaction direction="left-to-right" evidence="13">
        <dbReference type="Rhea" id="RHEA:16782"/>
    </physiologicalReaction>
</comment>
<dbReference type="PANTHER" id="PTHR21660:SF47">
    <property type="entry name" value="F19P19.27 PROTEIN"/>
    <property type="match status" value="1"/>
</dbReference>
<dbReference type="GO" id="GO:0005739">
    <property type="term" value="C:mitochondrion"/>
    <property type="evidence" value="ECO:0007669"/>
    <property type="project" value="UniProtKB-SubCell"/>
</dbReference>
<comment type="function">
    <text evidence="14">Catalyzes the hydrolysis of acyl-CoAs into free fatty acids and coenzyme A (CoASH), regulating their respective intracellular levels. Has acyl-CoA thioesterase activity towards medium (C12) and long-chain (C18) fatty acyl-CoA substrates. Can also hydrolyze 3-hydroxyphenylacetyl-CoA and 3,4-dihydroxyphenylacetyl-CoA (in vitro). May play a role in controlling adaptive thermogenesis.</text>
</comment>
<keyword evidence="7" id="KW-0378">Hydrolase</keyword>
<organism evidence="20 21">
    <name type="scientific">Cinchona calisaya</name>
    <dbReference type="NCBI Taxonomy" id="153742"/>
    <lineage>
        <taxon>Eukaryota</taxon>
        <taxon>Viridiplantae</taxon>
        <taxon>Streptophyta</taxon>
        <taxon>Embryophyta</taxon>
        <taxon>Tracheophyta</taxon>
        <taxon>Spermatophyta</taxon>
        <taxon>Magnoliopsida</taxon>
        <taxon>eudicotyledons</taxon>
        <taxon>Gunneridae</taxon>
        <taxon>Pentapetalae</taxon>
        <taxon>asterids</taxon>
        <taxon>lamiids</taxon>
        <taxon>Gentianales</taxon>
        <taxon>Rubiaceae</taxon>
        <taxon>Cinchonoideae</taxon>
        <taxon>Cinchoneae</taxon>
        <taxon>Cinchona</taxon>
    </lineage>
</organism>
<dbReference type="InterPro" id="IPR003736">
    <property type="entry name" value="PAAI_dom"/>
</dbReference>
<dbReference type="GO" id="GO:0160215">
    <property type="term" value="F:deacylase activity"/>
    <property type="evidence" value="ECO:0007669"/>
    <property type="project" value="UniProtKB-ARBA"/>
</dbReference>
<evidence type="ECO:0000256" key="11">
    <source>
        <dbReference type="ARBA" id="ARBA00023212"/>
    </source>
</evidence>
<dbReference type="Gene3D" id="3.10.129.10">
    <property type="entry name" value="Hotdog Thioesterase"/>
    <property type="match status" value="1"/>
</dbReference>
<dbReference type="Proteomes" id="UP001630127">
    <property type="component" value="Unassembled WGS sequence"/>
</dbReference>
<evidence type="ECO:0000256" key="18">
    <source>
        <dbReference type="ARBA" id="ARBA00083956"/>
    </source>
</evidence>
<evidence type="ECO:0000256" key="13">
    <source>
        <dbReference type="ARBA" id="ARBA00052976"/>
    </source>
</evidence>
<evidence type="ECO:0000256" key="7">
    <source>
        <dbReference type="ARBA" id="ARBA00022801"/>
    </source>
</evidence>
<dbReference type="SUPFAM" id="SSF54637">
    <property type="entry name" value="Thioesterase/thiol ester dehydrase-isomerase"/>
    <property type="match status" value="1"/>
</dbReference>
<evidence type="ECO:0000256" key="9">
    <source>
        <dbReference type="ARBA" id="ARBA00023098"/>
    </source>
</evidence>
<sequence>MNLKSVKNALVKQEEADDDDNDQSTINSLPHRFFEPFIMQGIKLDVLEPGRILCSLTVPPRLVSKAGNSMHYGAIATLVDWVGASVVYTMGASASGVSVEINISYYDTAYVGEEIDIDATALLVGKVVGVVNVELRKKKTDKLIARGRHTMYMAVPSKL</sequence>
<gene>
    <name evidence="20" type="ORF">ACH5RR_012839</name>
</gene>
<keyword evidence="21" id="KW-1185">Reference proteome</keyword>
<dbReference type="InterPro" id="IPR006683">
    <property type="entry name" value="Thioestr_dom"/>
</dbReference>
<keyword evidence="9" id="KW-0443">Lipid metabolism</keyword>
<keyword evidence="6" id="KW-0963">Cytoplasm</keyword>
<keyword evidence="12" id="KW-0539">Nucleus</keyword>
<reference evidence="20 21" key="1">
    <citation type="submission" date="2024-11" db="EMBL/GenBank/DDBJ databases">
        <title>A near-complete genome assembly of Cinchona calisaya.</title>
        <authorList>
            <person name="Lian D.C."/>
            <person name="Zhao X.W."/>
            <person name="Wei L."/>
        </authorList>
    </citation>
    <scope>NUCLEOTIDE SEQUENCE [LARGE SCALE GENOMIC DNA]</scope>
    <source>
        <tissue evidence="20">Nenye</tissue>
    </source>
</reference>
<evidence type="ECO:0000256" key="2">
    <source>
        <dbReference type="ARBA" id="ARBA00004173"/>
    </source>
</evidence>
<dbReference type="FunFam" id="3.10.129.10:FF:000021">
    <property type="entry name" value="Acyl-coenzyme A thioesterase 13"/>
    <property type="match status" value="1"/>
</dbReference>
<evidence type="ECO:0000256" key="15">
    <source>
        <dbReference type="ARBA" id="ARBA00064709"/>
    </source>
</evidence>
<comment type="similarity">
    <text evidence="5">Belongs to the thioesterase PaaI family.</text>
</comment>
<evidence type="ECO:0000256" key="12">
    <source>
        <dbReference type="ARBA" id="ARBA00023242"/>
    </source>
</evidence>
<evidence type="ECO:0000256" key="6">
    <source>
        <dbReference type="ARBA" id="ARBA00022490"/>
    </source>
</evidence>
<evidence type="ECO:0000256" key="14">
    <source>
        <dbReference type="ARBA" id="ARBA00058205"/>
    </source>
</evidence>
<dbReference type="PANTHER" id="PTHR21660">
    <property type="entry name" value="THIOESTERASE SUPERFAMILY MEMBER-RELATED"/>
    <property type="match status" value="1"/>
</dbReference>
<dbReference type="GO" id="GO:0005634">
    <property type="term" value="C:nucleus"/>
    <property type="evidence" value="ECO:0007669"/>
    <property type="project" value="UniProtKB-SubCell"/>
</dbReference>
<evidence type="ECO:0000256" key="16">
    <source>
        <dbReference type="ARBA" id="ARBA00067273"/>
    </source>
</evidence>
<keyword evidence="8" id="KW-0007">Acetylation</keyword>
<evidence type="ECO:0000256" key="17">
    <source>
        <dbReference type="ARBA" id="ARBA00081533"/>
    </source>
</evidence>
<dbReference type="GO" id="GO:0005819">
    <property type="term" value="C:spindle"/>
    <property type="evidence" value="ECO:0007669"/>
    <property type="project" value="UniProtKB-SubCell"/>
</dbReference>
<evidence type="ECO:0000256" key="1">
    <source>
        <dbReference type="ARBA" id="ARBA00004123"/>
    </source>
</evidence>
<evidence type="ECO:0000256" key="8">
    <source>
        <dbReference type="ARBA" id="ARBA00022990"/>
    </source>
</evidence>
<evidence type="ECO:0000259" key="19">
    <source>
        <dbReference type="Pfam" id="PF03061"/>
    </source>
</evidence>
<dbReference type="InterPro" id="IPR039298">
    <property type="entry name" value="ACOT13"/>
</dbReference>